<dbReference type="Proteomes" id="UP000000305">
    <property type="component" value="Unassembled WGS sequence"/>
</dbReference>
<sequence>MASSNKTEVTCAYFLQTKKRYCRMSVKTGRKFCGEHASLEVANQVCPTSAAKYARPYDPNQ</sequence>
<dbReference type="OrthoDB" id="258806at2759"/>
<organism evidence="2 3">
    <name type="scientific">Daphnia pulex</name>
    <name type="common">Water flea</name>
    <dbReference type="NCBI Taxonomy" id="6669"/>
    <lineage>
        <taxon>Eukaryota</taxon>
        <taxon>Metazoa</taxon>
        <taxon>Ecdysozoa</taxon>
        <taxon>Arthropoda</taxon>
        <taxon>Crustacea</taxon>
        <taxon>Branchiopoda</taxon>
        <taxon>Diplostraca</taxon>
        <taxon>Cladocera</taxon>
        <taxon>Anomopoda</taxon>
        <taxon>Daphniidae</taxon>
        <taxon>Daphnia</taxon>
    </lineage>
</organism>
<keyword evidence="3" id="KW-1185">Reference proteome</keyword>
<evidence type="ECO:0000313" key="2">
    <source>
        <dbReference type="EMBL" id="EFX64673.1"/>
    </source>
</evidence>
<dbReference type="InterPro" id="IPR021721">
    <property type="entry name" value="Znf_CCCH-type_TRM13"/>
</dbReference>
<dbReference type="InParanoid" id="E9HUA9"/>
<feature type="domain" description="Zinc finger CCCH-type TRM13" evidence="1">
    <location>
        <begin position="10"/>
        <end position="37"/>
    </location>
</feature>
<reference evidence="2 3" key="1">
    <citation type="journal article" date="2011" name="Science">
        <title>The ecoresponsive genome of Daphnia pulex.</title>
        <authorList>
            <person name="Colbourne J.K."/>
            <person name="Pfrender M.E."/>
            <person name="Gilbert D."/>
            <person name="Thomas W.K."/>
            <person name="Tucker A."/>
            <person name="Oakley T.H."/>
            <person name="Tokishita S."/>
            <person name="Aerts A."/>
            <person name="Arnold G.J."/>
            <person name="Basu M.K."/>
            <person name="Bauer D.J."/>
            <person name="Caceres C.E."/>
            <person name="Carmel L."/>
            <person name="Casola C."/>
            <person name="Choi J.H."/>
            <person name="Detter J.C."/>
            <person name="Dong Q."/>
            <person name="Dusheyko S."/>
            <person name="Eads B.D."/>
            <person name="Frohlich T."/>
            <person name="Geiler-Samerotte K.A."/>
            <person name="Gerlach D."/>
            <person name="Hatcher P."/>
            <person name="Jogdeo S."/>
            <person name="Krijgsveld J."/>
            <person name="Kriventseva E.V."/>
            <person name="Kultz D."/>
            <person name="Laforsch C."/>
            <person name="Lindquist E."/>
            <person name="Lopez J."/>
            <person name="Manak J.R."/>
            <person name="Muller J."/>
            <person name="Pangilinan J."/>
            <person name="Patwardhan R.P."/>
            <person name="Pitluck S."/>
            <person name="Pritham E.J."/>
            <person name="Rechtsteiner A."/>
            <person name="Rho M."/>
            <person name="Rogozin I.B."/>
            <person name="Sakarya O."/>
            <person name="Salamov A."/>
            <person name="Schaack S."/>
            <person name="Shapiro H."/>
            <person name="Shiga Y."/>
            <person name="Skalitzky C."/>
            <person name="Smith Z."/>
            <person name="Souvorov A."/>
            <person name="Sung W."/>
            <person name="Tang Z."/>
            <person name="Tsuchiya D."/>
            <person name="Tu H."/>
            <person name="Vos H."/>
            <person name="Wang M."/>
            <person name="Wolf Y.I."/>
            <person name="Yamagata H."/>
            <person name="Yamada T."/>
            <person name="Ye Y."/>
            <person name="Shaw J.R."/>
            <person name="Andrews J."/>
            <person name="Crease T.J."/>
            <person name="Tang H."/>
            <person name="Lucas S.M."/>
            <person name="Robertson H.M."/>
            <person name="Bork P."/>
            <person name="Koonin E.V."/>
            <person name="Zdobnov E.M."/>
            <person name="Grigoriev I.V."/>
            <person name="Lynch M."/>
            <person name="Boore J.L."/>
        </authorList>
    </citation>
    <scope>NUCLEOTIDE SEQUENCE [LARGE SCALE GENOMIC DNA]</scope>
</reference>
<dbReference type="AlphaFoldDB" id="E9HUA9"/>
<evidence type="ECO:0000259" key="1">
    <source>
        <dbReference type="Pfam" id="PF11722"/>
    </source>
</evidence>
<dbReference type="HOGENOM" id="CLU_2924935_0_0_1"/>
<name>E9HUA9_DAPPU</name>
<evidence type="ECO:0000313" key="3">
    <source>
        <dbReference type="Proteomes" id="UP000000305"/>
    </source>
</evidence>
<proteinExistence type="predicted"/>
<dbReference type="KEGG" id="dpx:DAPPUDRAFT_265974"/>
<protein>
    <recommendedName>
        <fullName evidence="1">Zinc finger CCCH-type TRM13 domain-containing protein</fullName>
    </recommendedName>
</protein>
<dbReference type="Pfam" id="PF11722">
    <property type="entry name" value="zf-TRM13_CCCH"/>
    <property type="match status" value="1"/>
</dbReference>
<gene>
    <name evidence="2" type="ORF">DAPPUDRAFT_265974</name>
</gene>
<dbReference type="EMBL" id="GL732803">
    <property type="protein sequence ID" value="EFX64673.1"/>
    <property type="molecule type" value="Genomic_DNA"/>
</dbReference>
<dbReference type="GO" id="GO:0008168">
    <property type="term" value="F:methyltransferase activity"/>
    <property type="evidence" value="ECO:0007669"/>
    <property type="project" value="InterPro"/>
</dbReference>
<accession>E9HUA9</accession>